<dbReference type="PANTHER" id="PTHR48118">
    <property type="entry name" value="SPINDLE AND KINETOCHORE-ASSOCIATED PROTEIN 3"/>
    <property type="match status" value="1"/>
</dbReference>
<evidence type="ECO:0000256" key="1">
    <source>
        <dbReference type="ARBA" id="ARBA00004186"/>
    </source>
</evidence>
<keyword evidence="9" id="KW-0995">Kinetochore</keyword>
<evidence type="ECO:0000256" key="5">
    <source>
        <dbReference type="ARBA" id="ARBA00022490"/>
    </source>
</evidence>
<comment type="subcellular location">
    <subcellularLocation>
        <location evidence="2">Chromosome</location>
        <location evidence="2">Centromere</location>
        <location evidence="2">Kinetochore</location>
    </subcellularLocation>
    <subcellularLocation>
        <location evidence="1">Cytoplasm</location>
        <location evidence="1">Cytoskeleton</location>
        <location evidence="1">Spindle</location>
    </subcellularLocation>
</comment>
<dbReference type="AlphaFoldDB" id="A0AAN8BRC1"/>
<dbReference type="Gene3D" id="6.10.250.1400">
    <property type="match status" value="1"/>
</dbReference>
<dbReference type="GO" id="GO:0051301">
    <property type="term" value="P:cell division"/>
    <property type="evidence" value="ECO:0007669"/>
    <property type="project" value="UniProtKB-KW"/>
</dbReference>
<keyword evidence="10" id="KW-0206">Cytoskeleton</keyword>
<keyword evidence="8" id="KW-0498">Mitosis</keyword>
<evidence type="ECO:0000256" key="4">
    <source>
        <dbReference type="ARBA" id="ARBA00022454"/>
    </source>
</evidence>
<sequence>MNPTVPFFAKLKKLAVDFQSEALKLQHDFEHRNDDNDGDDSETTDRAMRTYHQMNCEVGNLKGQLQGQIAEQKAQENYVDSFIKASIVMQKKVTKDIQVFKEHLEKYGYQAPRDTQRASKANARQSKAAGEQSEDNEEEKKKKKGKARRRLEAVPPHRLRRPNRRPSLTLCEHHGCLTSASLRSS</sequence>
<evidence type="ECO:0000256" key="2">
    <source>
        <dbReference type="ARBA" id="ARBA00004629"/>
    </source>
</evidence>
<keyword evidence="5" id="KW-0963">Cytoplasm</keyword>
<protein>
    <submittedName>
        <fullName evidence="14">Uncharacterized protein</fullName>
    </submittedName>
</protein>
<evidence type="ECO:0000256" key="12">
    <source>
        <dbReference type="ARBA" id="ARBA00023328"/>
    </source>
</evidence>
<proteinExistence type="inferred from homology"/>
<keyword evidence="6" id="KW-0132">Cell division</keyword>
<keyword evidence="15" id="KW-1185">Reference proteome</keyword>
<keyword evidence="12" id="KW-0137">Centromere</keyword>
<dbReference type="GO" id="GO:0005876">
    <property type="term" value="C:spindle microtubule"/>
    <property type="evidence" value="ECO:0007669"/>
    <property type="project" value="TreeGrafter"/>
</dbReference>
<organism evidence="14 15">
    <name type="scientific">Champsocephalus esox</name>
    <name type="common">pike icefish</name>
    <dbReference type="NCBI Taxonomy" id="159716"/>
    <lineage>
        <taxon>Eukaryota</taxon>
        <taxon>Metazoa</taxon>
        <taxon>Chordata</taxon>
        <taxon>Craniata</taxon>
        <taxon>Vertebrata</taxon>
        <taxon>Euteleostomi</taxon>
        <taxon>Actinopterygii</taxon>
        <taxon>Neopterygii</taxon>
        <taxon>Teleostei</taxon>
        <taxon>Neoteleostei</taxon>
        <taxon>Acanthomorphata</taxon>
        <taxon>Eupercaria</taxon>
        <taxon>Perciformes</taxon>
        <taxon>Notothenioidei</taxon>
        <taxon>Channichthyidae</taxon>
        <taxon>Champsocephalus</taxon>
    </lineage>
</organism>
<evidence type="ECO:0000256" key="13">
    <source>
        <dbReference type="SAM" id="MobiDB-lite"/>
    </source>
</evidence>
<dbReference type="GO" id="GO:0000940">
    <property type="term" value="C:outer kinetochore"/>
    <property type="evidence" value="ECO:0007669"/>
    <property type="project" value="InterPro"/>
</dbReference>
<keyword evidence="4" id="KW-0158">Chromosome</keyword>
<evidence type="ECO:0000256" key="6">
    <source>
        <dbReference type="ARBA" id="ARBA00022618"/>
    </source>
</evidence>
<evidence type="ECO:0000256" key="8">
    <source>
        <dbReference type="ARBA" id="ARBA00022776"/>
    </source>
</evidence>
<evidence type="ECO:0000313" key="15">
    <source>
        <dbReference type="Proteomes" id="UP001335648"/>
    </source>
</evidence>
<gene>
    <name evidence="14" type="ORF">CesoFtcFv8_013604</name>
</gene>
<evidence type="ECO:0000256" key="9">
    <source>
        <dbReference type="ARBA" id="ARBA00022838"/>
    </source>
</evidence>
<dbReference type="Proteomes" id="UP001335648">
    <property type="component" value="Unassembled WGS sequence"/>
</dbReference>
<evidence type="ECO:0000256" key="10">
    <source>
        <dbReference type="ARBA" id="ARBA00023212"/>
    </source>
</evidence>
<evidence type="ECO:0000256" key="11">
    <source>
        <dbReference type="ARBA" id="ARBA00023306"/>
    </source>
</evidence>
<evidence type="ECO:0000313" key="14">
    <source>
        <dbReference type="EMBL" id="KAK5890035.1"/>
    </source>
</evidence>
<dbReference type="PANTHER" id="PTHR48118:SF1">
    <property type="entry name" value="SPINDLE AND KINETOCHORE-ASSOCIATED PROTEIN 3"/>
    <property type="match status" value="1"/>
</dbReference>
<accession>A0AAN8BRC1</accession>
<dbReference type="GO" id="GO:0007059">
    <property type="term" value="P:chromosome segregation"/>
    <property type="evidence" value="ECO:0007669"/>
    <property type="project" value="InterPro"/>
</dbReference>
<comment type="caution">
    <text evidence="14">The sequence shown here is derived from an EMBL/GenBank/DDBJ whole genome shotgun (WGS) entry which is preliminary data.</text>
</comment>
<keyword evidence="11" id="KW-0131">Cell cycle</keyword>
<dbReference type="InterPro" id="IPR033341">
    <property type="entry name" value="SKA3"/>
</dbReference>
<keyword evidence="7" id="KW-0493">Microtubule</keyword>
<dbReference type="EMBL" id="JAULUE010002056">
    <property type="protein sequence ID" value="KAK5890035.1"/>
    <property type="molecule type" value="Genomic_DNA"/>
</dbReference>
<reference evidence="14 15" key="1">
    <citation type="journal article" date="2023" name="Mol. Biol. Evol.">
        <title>Genomics of Secondarily Temperate Adaptation in the Only Non-Antarctic Icefish.</title>
        <authorList>
            <person name="Rivera-Colon A.G."/>
            <person name="Rayamajhi N."/>
            <person name="Minhas B.F."/>
            <person name="Madrigal G."/>
            <person name="Bilyk K.T."/>
            <person name="Yoon V."/>
            <person name="Hune M."/>
            <person name="Gregory S."/>
            <person name="Cheng C.H.C."/>
            <person name="Catchen J.M."/>
        </authorList>
    </citation>
    <scope>NUCLEOTIDE SEQUENCE [LARGE SCALE GENOMIC DNA]</scope>
    <source>
        <strain evidence="14">JC2023a</strain>
    </source>
</reference>
<comment type="similarity">
    <text evidence="3">Belongs to the SKA3 family.</text>
</comment>
<feature type="region of interest" description="Disordered" evidence="13">
    <location>
        <begin position="110"/>
        <end position="185"/>
    </location>
</feature>
<dbReference type="GO" id="GO:0000278">
    <property type="term" value="P:mitotic cell cycle"/>
    <property type="evidence" value="ECO:0007669"/>
    <property type="project" value="TreeGrafter"/>
</dbReference>
<evidence type="ECO:0000256" key="7">
    <source>
        <dbReference type="ARBA" id="ARBA00022701"/>
    </source>
</evidence>
<evidence type="ECO:0000256" key="3">
    <source>
        <dbReference type="ARBA" id="ARBA00007716"/>
    </source>
</evidence>
<name>A0AAN8BRC1_9TELE</name>